<gene>
    <name evidence="2" type="ORF">RO3G_10127</name>
</gene>
<evidence type="ECO:0000256" key="1">
    <source>
        <dbReference type="SAM" id="Phobius"/>
    </source>
</evidence>
<feature type="transmembrane region" description="Helical" evidence="1">
    <location>
        <begin position="29"/>
        <end position="48"/>
    </location>
</feature>
<dbReference type="EMBL" id="CH476738">
    <property type="protein sequence ID" value="EIE85417.1"/>
    <property type="molecule type" value="Genomic_DNA"/>
</dbReference>
<organism evidence="2 3">
    <name type="scientific">Rhizopus delemar (strain RA 99-880 / ATCC MYA-4621 / FGSC 9543 / NRRL 43880)</name>
    <name type="common">Mucormycosis agent</name>
    <name type="synonym">Rhizopus arrhizus var. delemar</name>
    <dbReference type="NCBI Taxonomy" id="246409"/>
    <lineage>
        <taxon>Eukaryota</taxon>
        <taxon>Fungi</taxon>
        <taxon>Fungi incertae sedis</taxon>
        <taxon>Mucoromycota</taxon>
        <taxon>Mucoromycotina</taxon>
        <taxon>Mucoromycetes</taxon>
        <taxon>Mucorales</taxon>
        <taxon>Mucorineae</taxon>
        <taxon>Rhizopodaceae</taxon>
        <taxon>Rhizopus</taxon>
    </lineage>
</organism>
<protein>
    <submittedName>
        <fullName evidence="2">Uncharacterized protein</fullName>
    </submittedName>
</protein>
<evidence type="ECO:0000313" key="2">
    <source>
        <dbReference type="EMBL" id="EIE85417.1"/>
    </source>
</evidence>
<proteinExistence type="predicted"/>
<name>I1CAD7_RHIO9</name>
<dbReference type="VEuPathDB" id="FungiDB:RO3G_10127"/>
<dbReference type="AlphaFoldDB" id="I1CAD7"/>
<keyword evidence="1" id="KW-0812">Transmembrane</keyword>
<sequence>MPYVLTKLQLYPHYISYGFKTDTSLGAPLVLYASVFSAFVIVPVNPGFNIEPTLSSMNTYLLLKYKPAFVHILLSYTTLRSSHEHSFQQIVNERV</sequence>
<keyword evidence="3" id="KW-1185">Reference proteome</keyword>
<dbReference type="RefSeq" id="XP_067520813.1">
    <property type="nucleotide sequence ID" value="XM_067664712.1"/>
</dbReference>
<dbReference type="Proteomes" id="UP000009138">
    <property type="component" value="Unassembled WGS sequence"/>
</dbReference>
<reference evidence="2 3" key="1">
    <citation type="journal article" date="2009" name="PLoS Genet.">
        <title>Genomic analysis of the basal lineage fungus Rhizopus oryzae reveals a whole-genome duplication.</title>
        <authorList>
            <person name="Ma L.-J."/>
            <person name="Ibrahim A.S."/>
            <person name="Skory C."/>
            <person name="Grabherr M.G."/>
            <person name="Burger G."/>
            <person name="Butler M."/>
            <person name="Elias M."/>
            <person name="Idnurm A."/>
            <person name="Lang B.F."/>
            <person name="Sone T."/>
            <person name="Abe A."/>
            <person name="Calvo S.E."/>
            <person name="Corrochano L.M."/>
            <person name="Engels R."/>
            <person name="Fu J."/>
            <person name="Hansberg W."/>
            <person name="Kim J.-M."/>
            <person name="Kodira C.D."/>
            <person name="Koehrsen M.J."/>
            <person name="Liu B."/>
            <person name="Miranda-Saavedra D."/>
            <person name="O'Leary S."/>
            <person name="Ortiz-Castellanos L."/>
            <person name="Poulter R."/>
            <person name="Rodriguez-Romero J."/>
            <person name="Ruiz-Herrera J."/>
            <person name="Shen Y.-Q."/>
            <person name="Zeng Q."/>
            <person name="Galagan J."/>
            <person name="Birren B.W."/>
            <person name="Cuomo C.A."/>
            <person name="Wickes B.L."/>
        </authorList>
    </citation>
    <scope>NUCLEOTIDE SEQUENCE [LARGE SCALE GENOMIC DNA]</scope>
    <source>
        <strain evidence="3">RA 99-880 / ATCC MYA-4621 / FGSC 9543 / NRRL 43880</strain>
    </source>
</reference>
<keyword evidence="1" id="KW-0472">Membrane</keyword>
<accession>I1CAD7</accession>
<dbReference type="InParanoid" id="I1CAD7"/>
<keyword evidence="1" id="KW-1133">Transmembrane helix</keyword>
<evidence type="ECO:0000313" key="3">
    <source>
        <dbReference type="Proteomes" id="UP000009138"/>
    </source>
</evidence>
<dbReference type="GeneID" id="93617093"/>